<keyword evidence="4" id="KW-1185">Reference proteome</keyword>
<sequence length="212" mass="23658">MEDIARLPTNFMPAPVVSNGPTPKRTVVIAYDHTNQSDALLAKAIRLGMIAPSDDIRILHIICQDEFKKLFQNTGMTESYASHYIEREDSGHDSAMVVAADMIVNDIIDVLDRNGFKNVKSEVLRGDPKKSVIDYCIQCRPTYIITGTRGLGVLKRTLLGSVSDYIAKHCPNPVLILKLTPEELSSREEQDDQKKTRFTQLQNTLKSKGRAA</sequence>
<evidence type="ECO:0000259" key="2">
    <source>
        <dbReference type="Pfam" id="PF00582"/>
    </source>
</evidence>
<dbReference type="InterPro" id="IPR014729">
    <property type="entry name" value="Rossmann-like_a/b/a_fold"/>
</dbReference>
<name>A0A167MNL1_PHYB8</name>
<evidence type="ECO:0000256" key="1">
    <source>
        <dbReference type="SAM" id="MobiDB-lite"/>
    </source>
</evidence>
<feature type="region of interest" description="Disordered" evidence="1">
    <location>
        <begin position="186"/>
        <end position="212"/>
    </location>
</feature>
<dbReference type="STRING" id="763407.A0A167MNL1"/>
<dbReference type="RefSeq" id="XP_018291416.1">
    <property type="nucleotide sequence ID" value="XM_018431534.1"/>
</dbReference>
<organism evidence="3 4">
    <name type="scientific">Phycomyces blakesleeanus (strain ATCC 8743b / DSM 1359 / FGSC 10004 / NBRC 33097 / NRRL 1555)</name>
    <dbReference type="NCBI Taxonomy" id="763407"/>
    <lineage>
        <taxon>Eukaryota</taxon>
        <taxon>Fungi</taxon>
        <taxon>Fungi incertae sedis</taxon>
        <taxon>Mucoromycota</taxon>
        <taxon>Mucoromycotina</taxon>
        <taxon>Mucoromycetes</taxon>
        <taxon>Mucorales</taxon>
        <taxon>Phycomycetaceae</taxon>
        <taxon>Phycomyces</taxon>
    </lineage>
</organism>
<dbReference type="Proteomes" id="UP000077315">
    <property type="component" value="Unassembled WGS sequence"/>
</dbReference>
<gene>
    <name evidence="3" type="ORF">PHYBLDRAFT_145772</name>
</gene>
<dbReference type="SUPFAM" id="SSF52402">
    <property type="entry name" value="Adenine nucleotide alpha hydrolases-like"/>
    <property type="match status" value="1"/>
</dbReference>
<dbReference type="PRINTS" id="PR01438">
    <property type="entry name" value="UNVRSLSTRESS"/>
</dbReference>
<dbReference type="GeneID" id="28992440"/>
<dbReference type="EMBL" id="KV440981">
    <property type="protein sequence ID" value="OAD73376.1"/>
    <property type="molecule type" value="Genomic_DNA"/>
</dbReference>
<dbReference type="AlphaFoldDB" id="A0A167MNL1"/>
<dbReference type="InterPro" id="IPR006016">
    <property type="entry name" value="UspA"/>
</dbReference>
<feature type="domain" description="UspA" evidence="2">
    <location>
        <begin position="25"/>
        <end position="178"/>
    </location>
</feature>
<dbReference type="CDD" id="cd23659">
    <property type="entry name" value="USP_At3g01520-like"/>
    <property type="match status" value="1"/>
</dbReference>
<dbReference type="Pfam" id="PF00582">
    <property type="entry name" value="Usp"/>
    <property type="match status" value="1"/>
</dbReference>
<dbReference type="Gene3D" id="3.40.50.620">
    <property type="entry name" value="HUPs"/>
    <property type="match status" value="1"/>
</dbReference>
<evidence type="ECO:0000313" key="3">
    <source>
        <dbReference type="EMBL" id="OAD73376.1"/>
    </source>
</evidence>
<proteinExistence type="predicted"/>
<dbReference type="InterPro" id="IPR006015">
    <property type="entry name" value="Universal_stress_UspA"/>
</dbReference>
<dbReference type="PANTHER" id="PTHR46100">
    <property type="entry name" value="IMP2'P"/>
    <property type="match status" value="1"/>
</dbReference>
<feature type="compositionally biased region" description="Basic and acidic residues" evidence="1">
    <location>
        <begin position="186"/>
        <end position="195"/>
    </location>
</feature>
<evidence type="ECO:0000313" key="4">
    <source>
        <dbReference type="Proteomes" id="UP000077315"/>
    </source>
</evidence>
<dbReference type="VEuPathDB" id="FungiDB:PHYBLDRAFT_145772"/>
<dbReference type="OrthoDB" id="843225at2759"/>
<reference evidence="4" key="1">
    <citation type="submission" date="2015-06" db="EMBL/GenBank/DDBJ databases">
        <title>Expansion of signal transduction pathways in fungi by whole-genome duplication.</title>
        <authorList>
            <consortium name="DOE Joint Genome Institute"/>
            <person name="Corrochano L.M."/>
            <person name="Kuo A."/>
            <person name="Marcet-Houben M."/>
            <person name="Polaino S."/>
            <person name="Salamov A."/>
            <person name="Villalobos J.M."/>
            <person name="Alvarez M.I."/>
            <person name="Avalos J."/>
            <person name="Benito E.P."/>
            <person name="Benoit I."/>
            <person name="Burger G."/>
            <person name="Camino L.P."/>
            <person name="Canovas D."/>
            <person name="Cerda-Olmedo E."/>
            <person name="Cheng J.-F."/>
            <person name="Dominguez A."/>
            <person name="Elias M."/>
            <person name="Eslava A.P."/>
            <person name="Glaser F."/>
            <person name="Grimwood J."/>
            <person name="Gutierrez G."/>
            <person name="Heitman J."/>
            <person name="Henrissat B."/>
            <person name="Iturriaga E.A."/>
            <person name="Lang B.F."/>
            <person name="Lavin J.L."/>
            <person name="Lee S."/>
            <person name="Li W."/>
            <person name="Lindquist E."/>
            <person name="Lopez-Garcia S."/>
            <person name="Luque E.M."/>
            <person name="Marcos A.T."/>
            <person name="Martin J."/>
            <person name="McCluskey K."/>
            <person name="Medina H.R."/>
            <person name="Miralles-Duran A."/>
            <person name="Miyazaki A."/>
            <person name="Munoz-Torres E."/>
            <person name="Oguiza J.A."/>
            <person name="Ohm R."/>
            <person name="Olmedo M."/>
            <person name="Orejas M."/>
            <person name="Ortiz-Castellanos L."/>
            <person name="Pisabarro A.G."/>
            <person name="Rodriguez-Romero J."/>
            <person name="Ruiz-Herrera J."/>
            <person name="Ruiz-Vazquez R."/>
            <person name="Sanz C."/>
            <person name="Schackwitz W."/>
            <person name="Schmutz J."/>
            <person name="Shahriari M."/>
            <person name="Shelest E."/>
            <person name="Silva-Franco F."/>
            <person name="Soanes D."/>
            <person name="Syed K."/>
            <person name="Tagua V.G."/>
            <person name="Talbot N.J."/>
            <person name="Thon M."/>
            <person name="De vries R.P."/>
            <person name="Wiebenga A."/>
            <person name="Yadav J.S."/>
            <person name="Braun E.L."/>
            <person name="Baker S."/>
            <person name="Garre V."/>
            <person name="Horwitz B."/>
            <person name="Torres-Martinez S."/>
            <person name="Idnurm A."/>
            <person name="Herrera-Estrella A."/>
            <person name="Gabaldon T."/>
            <person name="Grigoriev I.V."/>
        </authorList>
    </citation>
    <scope>NUCLEOTIDE SEQUENCE [LARGE SCALE GENOMIC DNA]</scope>
    <source>
        <strain evidence="4">NRRL 1555(-)</strain>
    </source>
</reference>
<accession>A0A167MNL1</accession>
<protein>
    <recommendedName>
        <fullName evidence="2">UspA domain-containing protein</fullName>
    </recommendedName>
</protein>
<dbReference type="PANTHER" id="PTHR46100:SF4">
    <property type="entry name" value="USPA DOMAIN-CONTAINING PROTEIN"/>
    <property type="match status" value="1"/>
</dbReference>
<dbReference type="InParanoid" id="A0A167MNL1"/>